<feature type="compositionally biased region" description="Basic and acidic residues" evidence="1">
    <location>
        <begin position="275"/>
        <end position="286"/>
    </location>
</feature>
<dbReference type="OrthoDB" id="10042433at2759"/>
<feature type="compositionally biased region" description="Polar residues" evidence="1">
    <location>
        <begin position="261"/>
        <end position="273"/>
    </location>
</feature>
<accession>A0A023B2C4</accession>
<dbReference type="GeneID" id="22914474"/>
<sequence length="591" mass="65147">MDVECLDGGRKGCIARINTDYCAGGGYDHPLEEIEPLRGVGDICGGGGGAGKTKPDGQPPVPVLKVKRLVNPYPVRHHEAEVRCLLDMPRGILCNPACARACVGTCVKSCASDLCDAAVRQTANCMANVCHALQPSLEPPPEPVPVHPLLNLLRGNKPPIIENPRKKHVSLSPAGGLAGLLDELTEAGTSLAGRFIDYCGTWAPAKNIPKHSRRPIQYVRPPIPNPLAQMPPPTYLTGNRLVDKINRFLDQVLVDPETLGGSRSSTPGQNQDPVTVRRDETVEYVKDGPQGSNAPTGTTGIGPIDSINRLLDDYLVPPPSPPGVSQVESTQSGATSSGATPSGATPSGATPSEATPSGASTQVAGHLRVDNSYGQKLKCMLHCRARERCQYGVRNCAGQAWREVFYSPKTGELQTNCNNPEHQLYWGGQKTVWESLFNGTTDADIDYREQFLERFWPEFYNRQMFYCPHCNRNRFTGKQRVHWQEKLREMVQCDAHQMVWDGPQDLVDFDLEQFLPIATRVNGQDEYDPQGCHHGCIPLMDADNCYDQDGPDYNLPDYSRPDFNLPDYNLPDYNLPDYNLPDYSRPDYNRP</sequence>
<proteinExistence type="predicted"/>
<keyword evidence="3" id="KW-1185">Reference proteome</keyword>
<organism evidence="2 3">
    <name type="scientific">Gregarina niphandrodes</name>
    <name type="common">Septate eugregarine</name>
    <dbReference type="NCBI Taxonomy" id="110365"/>
    <lineage>
        <taxon>Eukaryota</taxon>
        <taxon>Sar</taxon>
        <taxon>Alveolata</taxon>
        <taxon>Apicomplexa</taxon>
        <taxon>Conoidasida</taxon>
        <taxon>Gregarinasina</taxon>
        <taxon>Eugregarinorida</taxon>
        <taxon>Gregarinidae</taxon>
        <taxon>Gregarina</taxon>
    </lineage>
</organism>
<dbReference type="VEuPathDB" id="CryptoDB:GNI_127500"/>
<dbReference type="EMBL" id="AFNH02000951">
    <property type="protein sequence ID" value="EZG49269.1"/>
    <property type="molecule type" value="Genomic_DNA"/>
</dbReference>
<comment type="caution">
    <text evidence="2">The sequence shown here is derived from an EMBL/GenBank/DDBJ whole genome shotgun (WGS) entry which is preliminary data.</text>
</comment>
<gene>
    <name evidence="2" type="ORF">GNI_127500</name>
</gene>
<dbReference type="Proteomes" id="UP000019763">
    <property type="component" value="Unassembled WGS sequence"/>
</dbReference>
<evidence type="ECO:0000256" key="1">
    <source>
        <dbReference type="SAM" id="MobiDB-lite"/>
    </source>
</evidence>
<evidence type="ECO:0000313" key="3">
    <source>
        <dbReference type="Proteomes" id="UP000019763"/>
    </source>
</evidence>
<dbReference type="AlphaFoldDB" id="A0A023B2C4"/>
<feature type="compositionally biased region" description="Low complexity" evidence="1">
    <location>
        <begin position="323"/>
        <end position="352"/>
    </location>
</feature>
<dbReference type="RefSeq" id="XP_011132053.1">
    <property type="nucleotide sequence ID" value="XM_011133751.1"/>
</dbReference>
<evidence type="ECO:0000313" key="2">
    <source>
        <dbReference type="EMBL" id="EZG49269.1"/>
    </source>
</evidence>
<feature type="region of interest" description="Disordered" evidence="1">
    <location>
        <begin position="257"/>
        <end position="361"/>
    </location>
</feature>
<protein>
    <submittedName>
        <fullName evidence="2">Uncharacterized protein</fullName>
    </submittedName>
</protein>
<name>A0A023B2C4_GRENI</name>
<reference evidence="2" key="1">
    <citation type="submission" date="2013-12" db="EMBL/GenBank/DDBJ databases">
        <authorList>
            <person name="Omoto C.K."/>
            <person name="Sibley D."/>
            <person name="Venepally P."/>
            <person name="Hadjithomas M."/>
            <person name="Karamycheva S."/>
            <person name="Brunk B."/>
            <person name="Roos D."/>
            <person name="Caler E."/>
            <person name="Lorenzi H."/>
        </authorList>
    </citation>
    <scope>NUCLEOTIDE SEQUENCE</scope>
</reference>